<dbReference type="InterPro" id="IPR041478">
    <property type="entry name" value="TetR_C_27"/>
</dbReference>
<evidence type="ECO:0000256" key="3">
    <source>
        <dbReference type="ARBA" id="ARBA00023163"/>
    </source>
</evidence>
<feature type="domain" description="HTH tetR-type" evidence="6">
    <location>
        <begin position="19"/>
        <end position="79"/>
    </location>
</feature>
<comment type="caution">
    <text evidence="7">The sequence shown here is derived from an EMBL/GenBank/DDBJ whole genome shotgun (WGS) entry which is preliminary data.</text>
</comment>
<dbReference type="Pfam" id="PF00440">
    <property type="entry name" value="TetR_N"/>
    <property type="match status" value="1"/>
</dbReference>
<dbReference type="InterPro" id="IPR050109">
    <property type="entry name" value="HTH-type_TetR-like_transc_reg"/>
</dbReference>
<dbReference type="GO" id="GO:0003700">
    <property type="term" value="F:DNA-binding transcription factor activity"/>
    <property type="evidence" value="ECO:0007669"/>
    <property type="project" value="TreeGrafter"/>
</dbReference>
<dbReference type="SUPFAM" id="SSF48498">
    <property type="entry name" value="Tetracyclin repressor-like, C-terminal domain"/>
    <property type="match status" value="1"/>
</dbReference>
<dbReference type="EMBL" id="FMBM01000002">
    <property type="protein sequence ID" value="SCC80853.1"/>
    <property type="molecule type" value="Genomic_DNA"/>
</dbReference>
<evidence type="ECO:0000313" key="7">
    <source>
        <dbReference type="EMBL" id="KPQ09956.1"/>
    </source>
</evidence>
<dbReference type="PATRIC" id="fig|1653334.4.peg.113"/>
<evidence type="ECO:0000313" key="8">
    <source>
        <dbReference type="EMBL" id="SCC80853.1"/>
    </source>
</evidence>
<dbReference type="PROSITE" id="PS50977">
    <property type="entry name" value="HTH_TETR_2"/>
    <property type="match status" value="1"/>
</dbReference>
<dbReference type="STRING" id="1653334.GA0071312_1781"/>
<dbReference type="EMBL" id="LJSX01000020">
    <property type="protein sequence ID" value="KPQ09956.1"/>
    <property type="molecule type" value="Genomic_DNA"/>
</dbReference>
<dbReference type="SUPFAM" id="SSF46689">
    <property type="entry name" value="Homeodomain-like"/>
    <property type="match status" value="1"/>
</dbReference>
<dbReference type="Proteomes" id="UP000182800">
    <property type="component" value="Unassembled WGS sequence"/>
</dbReference>
<dbReference type="AlphaFoldDB" id="A0A0P8BKC0"/>
<reference evidence="7 9" key="1">
    <citation type="submission" date="2015-09" db="EMBL/GenBank/DDBJ databases">
        <title>Identification and resolution of microdiversity through metagenomic sequencing of parallel consortia.</title>
        <authorList>
            <person name="Nelson W.C."/>
            <person name="Romine M.F."/>
            <person name="Lindemann S.R."/>
        </authorList>
    </citation>
    <scope>NUCLEOTIDE SEQUENCE [LARGE SCALE GENOMIC DNA]</scope>
    <source>
        <strain evidence="7">HL-109</strain>
    </source>
</reference>
<dbReference type="Gene3D" id="1.10.357.10">
    <property type="entry name" value="Tetracycline Repressor, domain 2"/>
    <property type="match status" value="1"/>
</dbReference>
<proteinExistence type="predicted"/>
<dbReference type="InterPro" id="IPR001647">
    <property type="entry name" value="HTH_TetR"/>
</dbReference>
<dbReference type="OrthoDB" id="9802498at2"/>
<evidence type="ECO:0000256" key="5">
    <source>
        <dbReference type="SAM" id="MobiDB-lite"/>
    </source>
</evidence>
<keyword evidence="3" id="KW-0804">Transcription</keyword>
<evidence type="ECO:0000256" key="4">
    <source>
        <dbReference type="PROSITE-ProRule" id="PRU00335"/>
    </source>
</evidence>
<evidence type="ECO:0000313" key="10">
    <source>
        <dbReference type="Proteomes" id="UP000182800"/>
    </source>
</evidence>
<organism evidence="7 9">
    <name type="scientific">Saliniramus fredricksonii</name>
    <dbReference type="NCBI Taxonomy" id="1653334"/>
    <lineage>
        <taxon>Bacteria</taxon>
        <taxon>Pseudomonadati</taxon>
        <taxon>Pseudomonadota</taxon>
        <taxon>Alphaproteobacteria</taxon>
        <taxon>Hyphomicrobiales</taxon>
        <taxon>Salinarimonadaceae</taxon>
        <taxon>Saliniramus</taxon>
    </lineage>
</organism>
<feature type="DNA-binding region" description="H-T-H motif" evidence="4">
    <location>
        <begin position="42"/>
        <end position="61"/>
    </location>
</feature>
<dbReference type="Pfam" id="PF17935">
    <property type="entry name" value="TetR_C_27"/>
    <property type="match status" value="1"/>
</dbReference>
<gene>
    <name evidence="8" type="ORF">GA0071312_1781</name>
    <name evidence="7" type="ORF">HLUCCO17_12685</name>
</gene>
<protein>
    <submittedName>
        <fullName evidence="8">DNA-binding transcriptional regulator, AcrR family</fullName>
    </submittedName>
    <submittedName>
        <fullName evidence="7">TetR family transcriptional regulator</fullName>
    </submittedName>
</protein>
<dbReference type="Proteomes" id="UP000050497">
    <property type="component" value="Unassembled WGS sequence"/>
</dbReference>
<feature type="region of interest" description="Disordered" evidence="5">
    <location>
        <begin position="1"/>
        <end position="20"/>
    </location>
</feature>
<evidence type="ECO:0000313" key="9">
    <source>
        <dbReference type="Proteomes" id="UP000050497"/>
    </source>
</evidence>
<keyword evidence="10" id="KW-1185">Reference proteome</keyword>
<evidence type="ECO:0000259" key="6">
    <source>
        <dbReference type="PROSITE" id="PS50977"/>
    </source>
</evidence>
<evidence type="ECO:0000256" key="1">
    <source>
        <dbReference type="ARBA" id="ARBA00023015"/>
    </source>
</evidence>
<evidence type="ECO:0000256" key="2">
    <source>
        <dbReference type="ARBA" id="ARBA00023125"/>
    </source>
</evidence>
<dbReference type="InterPro" id="IPR009057">
    <property type="entry name" value="Homeodomain-like_sf"/>
</dbReference>
<dbReference type="PANTHER" id="PTHR30055">
    <property type="entry name" value="HTH-TYPE TRANSCRIPTIONAL REGULATOR RUTR"/>
    <property type="match status" value="1"/>
</dbReference>
<keyword evidence="1" id="KW-0805">Transcription regulation</keyword>
<dbReference type="GO" id="GO:0000976">
    <property type="term" value="F:transcription cis-regulatory region binding"/>
    <property type="evidence" value="ECO:0007669"/>
    <property type="project" value="TreeGrafter"/>
</dbReference>
<sequence>MSPLATPLANPAGPATRRVSPETRLLQVAAEHLGRFGARRLTVVGVAEEAGMTHANVYRYFPSKAELIDAVAGQWLKEVEASLSDIADSPDPADDKLERFVLAIARQYRECAERNAHVFDVYVAAVEHSRDIARKHRTRQLRLLERVIDEGVTTEVFNPRDRDRAIAFVIDAVQRFVNPAMVRIDVRVPRAVLDERLNVMLRVVLRSLAVGQV</sequence>
<dbReference type="InterPro" id="IPR036271">
    <property type="entry name" value="Tet_transcr_reg_TetR-rel_C_sf"/>
</dbReference>
<dbReference type="RefSeq" id="WP_083204455.1">
    <property type="nucleotide sequence ID" value="NZ_FMBM01000002.1"/>
</dbReference>
<dbReference type="PRINTS" id="PR00455">
    <property type="entry name" value="HTHTETR"/>
</dbReference>
<keyword evidence="2 4" id="KW-0238">DNA-binding</keyword>
<dbReference type="PANTHER" id="PTHR30055:SF151">
    <property type="entry name" value="TRANSCRIPTIONAL REGULATORY PROTEIN"/>
    <property type="match status" value="1"/>
</dbReference>
<name>A0A0P8BKC0_9HYPH</name>
<reference evidence="8 10" key="2">
    <citation type="submission" date="2016-08" db="EMBL/GenBank/DDBJ databases">
        <authorList>
            <person name="Varghese N."/>
            <person name="Submissions Spin"/>
        </authorList>
    </citation>
    <scope>NUCLEOTIDE SEQUENCE [LARGE SCALE GENOMIC DNA]</scope>
    <source>
        <strain evidence="8 10">HL-109</strain>
    </source>
</reference>
<accession>A0A0P8BKC0</accession>